<dbReference type="PANTHER" id="PTHR23227:SF85">
    <property type="entry name" value="CRANIOFACIAL DEVELOPMENT PROTEIN 2"/>
    <property type="match status" value="1"/>
</dbReference>
<dbReference type="AlphaFoldDB" id="A0A4W2I1T8"/>
<organism evidence="1 3">
    <name type="scientific">Bos indicus x Bos taurus</name>
    <name type="common">Hybrid cattle</name>
    <dbReference type="NCBI Taxonomy" id="30522"/>
    <lineage>
        <taxon>Eukaryota</taxon>
        <taxon>Metazoa</taxon>
        <taxon>Chordata</taxon>
        <taxon>Craniata</taxon>
        <taxon>Vertebrata</taxon>
        <taxon>Euteleostomi</taxon>
        <taxon>Mammalia</taxon>
        <taxon>Eutheria</taxon>
        <taxon>Laurasiatheria</taxon>
        <taxon>Artiodactyla</taxon>
        <taxon>Ruminantia</taxon>
        <taxon>Pecora</taxon>
        <taxon>Bovidae</taxon>
        <taxon>Bovinae</taxon>
        <taxon>Bos</taxon>
    </lineage>
</organism>
<dbReference type="Ensembl" id="ENSBIXT00005024064.1">
    <property type="protein sequence ID" value="ENSBIXP00005036451.1"/>
    <property type="gene ID" value="ENSBIXG00005017999.1"/>
</dbReference>
<protein>
    <recommendedName>
        <fullName evidence="4">Endonuclease/exonuclease/phosphatase domain-containing protein</fullName>
    </recommendedName>
</protein>
<name>A0A4W2I1T8_BOBOX</name>
<proteinExistence type="predicted"/>
<dbReference type="OMA" id="KNEGMAP"/>
<reference evidence="1" key="2">
    <citation type="submission" date="2025-05" db="UniProtKB">
        <authorList>
            <consortium name="Ensembl"/>
        </authorList>
    </citation>
    <scope>IDENTIFICATION</scope>
</reference>
<accession>A0A4W2I1T8</accession>
<dbReference type="GeneTree" id="ENSGT00390000018141"/>
<dbReference type="InterPro" id="IPR036691">
    <property type="entry name" value="Endo/exonu/phosph_ase_sf"/>
</dbReference>
<dbReference type="Ensembl" id="ENSBIXT00000028104.1">
    <property type="protein sequence ID" value="ENSBIXP00000036988.1"/>
    <property type="gene ID" value="ENSBIXG00000003765.1"/>
</dbReference>
<sequence>MHCGATQDGRVMVERSDRMWSTGEGNGKPLQYSCLENPMNSMKRQNDRILEEELPRSVGAQYATGDQWRNNSRKNEGMAPKQKQYPVVDVTGDRSKVRCCREQYCIGTWNVRFIIQGKLEVVKQEMARGNVHILGIRELKWTGMGEFNSDDHCIYYCRQESLRRNGVAIIVNKRVQNAVLGCNLKNNRIISVCFQGKPFNITVIQVYAPTSNAEEAEVERFYEDLQDLLELTPKKRCPFHYRGLECKSRKSRNTWSNRQIGLGIQNEAGQRLIEFCQENALVIANTLFQQHKRRLYTWTSPDGQHQNQSDYILCSQRWRSSIQSAKTRPGADCGSDHELLTAQFRLTLKKVGKTTRPFRYDLN</sequence>
<dbReference type="PANTHER" id="PTHR23227">
    <property type="entry name" value="BUCENTAUR RELATED"/>
    <property type="match status" value="1"/>
</dbReference>
<dbReference type="InterPro" id="IPR027124">
    <property type="entry name" value="Swc5/CFDP1/2"/>
</dbReference>
<dbReference type="SUPFAM" id="SSF56219">
    <property type="entry name" value="DNase I-like"/>
    <property type="match status" value="1"/>
</dbReference>
<reference evidence="2 3" key="1">
    <citation type="submission" date="2018-11" db="EMBL/GenBank/DDBJ databases">
        <title>Haplotype-resolved cattle genomes.</title>
        <authorList>
            <person name="Low W.Y."/>
            <person name="Tearle R."/>
            <person name="Bickhart D.M."/>
            <person name="Rosen B.D."/>
            <person name="Koren S."/>
            <person name="Rhie A."/>
            <person name="Hiendleder S."/>
            <person name="Phillippy A.M."/>
            <person name="Smith T.P.L."/>
            <person name="Williams J.L."/>
        </authorList>
    </citation>
    <scope>NUCLEOTIDE SEQUENCE [LARGE SCALE GENOMIC DNA]</scope>
</reference>
<dbReference type="CDD" id="cd09076">
    <property type="entry name" value="L1-EN"/>
    <property type="match status" value="1"/>
</dbReference>
<dbReference type="Gene3D" id="3.60.10.10">
    <property type="entry name" value="Endonuclease/exonuclease/phosphatase"/>
    <property type="match status" value="1"/>
</dbReference>
<evidence type="ECO:0000313" key="2">
    <source>
        <dbReference type="Proteomes" id="UP000314981"/>
    </source>
</evidence>
<evidence type="ECO:0000313" key="3">
    <source>
        <dbReference type="Proteomes" id="UP000429181"/>
    </source>
</evidence>
<keyword evidence="2" id="KW-1185">Reference proteome</keyword>
<dbReference type="Proteomes" id="UP000429181">
    <property type="component" value="Chromosome 11"/>
</dbReference>
<dbReference type="Proteomes" id="UP000314981">
    <property type="component" value="Chromosome 11"/>
</dbReference>
<evidence type="ECO:0000313" key="1">
    <source>
        <dbReference type="Ensembl" id="ENSBIXP00005036451.1"/>
    </source>
</evidence>
<evidence type="ECO:0008006" key="4">
    <source>
        <dbReference type="Google" id="ProtNLM"/>
    </source>
</evidence>